<evidence type="ECO:0000256" key="1">
    <source>
        <dbReference type="SAM" id="MobiDB-lite"/>
    </source>
</evidence>
<evidence type="ECO:0000313" key="2">
    <source>
        <dbReference type="EMBL" id="KAJ4475475.1"/>
    </source>
</evidence>
<reference evidence="2" key="1">
    <citation type="submission" date="2022-08" db="EMBL/GenBank/DDBJ databases">
        <title>A Global Phylogenomic Analysis of the Shiitake Genus Lentinula.</title>
        <authorList>
            <consortium name="DOE Joint Genome Institute"/>
            <person name="Sierra-Patev S."/>
            <person name="Min B."/>
            <person name="Naranjo-Ortiz M."/>
            <person name="Looney B."/>
            <person name="Konkel Z."/>
            <person name="Slot J.C."/>
            <person name="Sakamoto Y."/>
            <person name="Steenwyk J.L."/>
            <person name="Rokas A."/>
            <person name="Carro J."/>
            <person name="Camarero S."/>
            <person name="Ferreira P."/>
            <person name="Molpeceres G."/>
            <person name="Ruiz-Duenas F.J."/>
            <person name="Serrano A."/>
            <person name="Henrissat B."/>
            <person name="Drula E."/>
            <person name="Hughes K.W."/>
            <person name="Mata J.L."/>
            <person name="Ishikawa N.K."/>
            <person name="Vargas-Isla R."/>
            <person name="Ushijima S."/>
            <person name="Smith C.A."/>
            <person name="Ahrendt S."/>
            <person name="Andreopoulos W."/>
            <person name="He G."/>
            <person name="Labutti K."/>
            <person name="Lipzen A."/>
            <person name="Ng V."/>
            <person name="Riley R."/>
            <person name="Sandor L."/>
            <person name="Barry K."/>
            <person name="Martinez A.T."/>
            <person name="Xiao Y."/>
            <person name="Gibbons J.G."/>
            <person name="Terashima K."/>
            <person name="Grigoriev I.V."/>
            <person name="Hibbett D.S."/>
        </authorList>
    </citation>
    <scope>NUCLEOTIDE SEQUENCE</scope>
    <source>
        <strain evidence="2">JLM2183</strain>
    </source>
</reference>
<keyword evidence="3" id="KW-1185">Reference proteome</keyword>
<feature type="compositionally biased region" description="Gly residues" evidence="1">
    <location>
        <begin position="173"/>
        <end position="191"/>
    </location>
</feature>
<feature type="compositionally biased region" description="Acidic residues" evidence="1">
    <location>
        <begin position="149"/>
        <end position="159"/>
    </location>
</feature>
<dbReference type="EMBL" id="JAOTPV010000014">
    <property type="protein sequence ID" value="KAJ4475475.1"/>
    <property type="molecule type" value="Genomic_DNA"/>
</dbReference>
<organism evidence="2 3">
    <name type="scientific">Lentinula aciculospora</name>
    <dbReference type="NCBI Taxonomy" id="153920"/>
    <lineage>
        <taxon>Eukaryota</taxon>
        <taxon>Fungi</taxon>
        <taxon>Dikarya</taxon>
        <taxon>Basidiomycota</taxon>
        <taxon>Agaricomycotina</taxon>
        <taxon>Agaricomycetes</taxon>
        <taxon>Agaricomycetidae</taxon>
        <taxon>Agaricales</taxon>
        <taxon>Marasmiineae</taxon>
        <taxon>Omphalotaceae</taxon>
        <taxon>Lentinula</taxon>
    </lineage>
</organism>
<accession>A0A9W9A7M3</accession>
<comment type="caution">
    <text evidence="2">The sequence shown here is derived from an EMBL/GenBank/DDBJ whole genome shotgun (WGS) entry which is preliminary data.</text>
</comment>
<protein>
    <submittedName>
        <fullName evidence="2">Uncharacterized protein</fullName>
    </submittedName>
</protein>
<name>A0A9W9A7M3_9AGAR</name>
<dbReference type="AlphaFoldDB" id="A0A9W9A7M3"/>
<gene>
    <name evidence="2" type="ORF">J3R30DRAFT_3735381</name>
</gene>
<dbReference type="Proteomes" id="UP001150266">
    <property type="component" value="Unassembled WGS sequence"/>
</dbReference>
<sequence>MAPNTRQTCRSQTQTDTMDNLDVNIPNLVEEPNPFVTNAQSFALYLESISALGGCRRNNVFGPTTLTSLPTLEVTSEFAIGGTADTLNYDIQTLYTVSGIPVQVRTPHTITQIATTSSLVIPPSPMATTLFGQLLSQNELVRTQIPEGQEVEEEDEANEQLDKGDQENLCVGPGSGGTGGLGGPGGPGGSGSPRRPIFPLNNNAAEREFLQTFQAF</sequence>
<feature type="region of interest" description="Disordered" evidence="1">
    <location>
        <begin position="147"/>
        <end position="202"/>
    </location>
</feature>
<evidence type="ECO:0000313" key="3">
    <source>
        <dbReference type="Proteomes" id="UP001150266"/>
    </source>
</evidence>
<proteinExistence type="predicted"/>
<dbReference type="OrthoDB" id="3069493at2759"/>